<name>U5T861_9GAMM</name>
<organism evidence="1 2">
    <name type="scientific">Spiribacter curvatus</name>
    <dbReference type="NCBI Taxonomy" id="1335757"/>
    <lineage>
        <taxon>Bacteria</taxon>
        <taxon>Pseudomonadati</taxon>
        <taxon>Pseudomonadota</taxon>
        <taxon>Gammaproteobacteria</taxon>
        <taxon>Chromatiales</taxon>
        <taxon>Ectothiorhodospiraceae</taxon>
        <taxon>Spiribacter</taxon>
    </lineage>
</organism>
<dbReference type="EMBL" id="CP005990">
    <property type="protein sequence ID" value="AGY92452.1"/>
    <property type="molecule type" value="Genomic_DNA"/>
</dbReference>
<sequence length="177" mass="20155">MDTRDIAIRFATVDTSEIRKIDIRSMKDLIVPVNADGLSENDCQSASIPFEPLCQRVEWIFGSAYRIDKNMLESHKSGRICPHHEKGVFMPVSEDGLLIGDQSEIVTELNADENLGARYILLDISESNTVEIKNKIEEITTQKIDYYDLIKDLLDQQIEDVDVLGEDCRLVKHLMDI</sequence>
<dbReference type="AlphaFoldDB" id="U5T861"/>
<gene>
    <name evidence="1" type="ORF">SPICUR_07450</name>
</gene>
<reference evidence="1 2" key="1">
    <citation type="journal article" date="2013" name="BMC Genomics">
        <title>Genomes of "Spiribacter", a streamlined, successful halophilic bacterium.</title>
        <authorList>
            <person name="Lopez-Perez M."/>
            <person name="Ghai R."/>
            <person name="Leon M.J."/>
            <person name="Rodriguez-Olmos A."/>
            <person name="Copa-Patino J.L."/>
            <person name="Soliveri J."/>
            <person name="Sanchez-Porro C."/>
            <person name="Ventosa A."/>
            <person name="Rodriguez-Valera F."/>
        </authorList>
    </citation>
    <scope>NUCLEOTIDE SEQUENCE [LARGE SCALE GENOMIC DNA]</scope>
    <source>
        <strain evidence="1 2">UAH-SP71</strain>
    </source>
</reference>
<accession>U5T861</accession>
<dbReference type="KEGG" id="spiu:SPICUR_07450"/>
<evidence type="ECO:0000313" key="2">
    <source>
        <dbReference type="Proteomes" id="UP000017640"/>
    </source>
</evidence>
<dbReference type="HOGENOM" id="CLU_1517015_0_0_6"/>
<keyword evidence="2" id="KW-1185">Reference proteome</keyword>
<protein>
    <submittedName>
        <fullName evidence="1">Uncharacterized protein</fullName>
    </submittedName>
</protein>
<dbReference type="Proteomes" id="UP000017640">
    <property type="component" value="Chromosome"/>
</dbReference>
<proteinExistence type="predicted"/>
<evidence type="ECO:0000313" key="1">
    <source>
        <dbReference type="EMBL" id="AGY92452.1"/>
    </source>
</evidence>